<dbReference type="Proteomes" id="UP001139006">
    <property type="component" value="Unassembled WGS sequence"/>
</dbReference>
<proteinExistence type="predicted"/>
<evidence type="ECO:0000313" key="2">
    <source>
        <dbReference type="Proteomes" id="UP001139006"/>
    </source>
</evidence>
<keyword evidence="2" id="KW-1185">Reference proteome</keyword>
<sequence length="445" mass="52913">MKKESLSIYLNSFLNKVAGINSQLKLVEKSTINERFTFLDNKDDAEDLKVLEKVIYLLHNDQKLSENDDRKTIDFYNRISIKINSGDSNKILIVKNKNDGYMLYLFSRFRYLEKNLIQERQLLLGAIVQSLCSSFEQLILAFYEEALLMKKDGGVSEKTLKFSEINDFNDVNEIKKYLVKEKIAKNAYKSFRNWFKIVIDECANEKYETLLKKDRNFKELIEKVAEIYATRNIFVHNNSIINMQYIQLSKNSEAKVGETKSIGFKYTQETANYFLRLFFKFLVLLNEKNDVFKKQDFFDNSLDQMINCMQEYPNEIGELIHHILKKISNDQYNYDFKNLFFVAINLWLCFKFSDENLNLDDVDFVQLSQKFKGKFKSEEDKKYYDYPLSLMENEEKSVIIDNAINCLETCKDENEMLNSFNQPIFDFVRNEEKVIDYIRKKRYII</sequence>
<organism evidence="1 2">
    <name type="scientific">Ligilactobacillus ubinensis</name>
    <dbReference type="NCBI Taxonomy" id="2876789"/>
    <lineage>
        <taxon>Bacteria</taxon>
        <taxon>Bacillati</taxon>
        <taxon>Bacillota</taxon>
        <taxon>Bacilli</taxon>
        <taxon>Lactobacillales</taxon>
        <taxon>Lactobacillaceae</taxon>
        <taxon>Ligilactobacillus</taxon>
    </lineage>
</organism>
<dbReference type="EMBL" id="JAIULA010000010">
    <property type="protein sequence ID" value="MCP0886917.1"/>
    <property type="molecule type" value="Genomic_DNA"/>
</dbReference>
<reference evidence="1 2" key="1">
    <citation type="journal article" date="2023" name="Int. J. Syst. Evol. Microbiol.">
        <title>Ligilactobacillus ubinensis sp. nov., a novel species isolated from the wild ferment of a durian fruit (Durio zibethinus).</title>
        <authorList>
            <person name="Heng Y.C."/>
            <person name="Menon N."/>
            <person name="Chen B."/>
            <person name="Loo B.Z.L."/>
            <person name="Wong G.W.J."/>
            <person name="Lim A.C.H."/>
            <person name="Silvaraju S."/>
            <person name="Kittelmann S."/>
        </authorList>
    </citation>
    <scope>NUCLEOTIDE SEQUENCE [LARGE SCALE GENOMIC DNA]</scope>
    <source>
        <strain evidence="1 2">WILCCON 0076</strain>
    </source>
</reference>
<gene>
    <name evidence="1" type="ORF">LB941_06170</name>
</gene>
<dbReference type="RefSeq" id="WP_253360380.1">
    <property type="nucleotide sequence ID" value="NZ_JAIULA010000010.1"/>
</dbReference>
<evidence type="ECO:0000313" key="1">
    <source>
        <dbReference type="EMBL" id="MCP0886917.1"/>
    </source>
</evidence>
<name>A0A9X2JLD8_9LACO</name>
<protein>
    <submittedName>
        <fullName evidence="1">Uncharacterized protein</fullName>
    </submittedName>
</protein>
<dbReference type="AlphaFoldDB" id="A0A9X2JLD8"/>
<comment type="caution">
    <text evidence="1">The sequence shown here is derived from an EMBL/GenBank/DDBJ whole genome shotgun (WGS) entry which is preliminary data.</text>
</comment>
<accession>A0A9X2JLD8</accession>